<dbReference type="RefSeq" id="WP_276216122.1">
    <property type="nucleotide sequence ID" value="NZ_JARJLR010000483.1"/>
</dbReference>
<gene>
    <name evidence="2" type="ORF">P3W55_29050</name>
</gene>
<dbReference type="SUPFAM" id="SSF46689">
    <property type="entry name" value="Homeodomain-like"/>
    <property type="match status" value="1"/>
</dbReference>
<organism evidence="2 3">
    <name type="scientific">Pseudomonas citronellolis</name>
    <dbReference type="NCBI Taxonomy" id="53408"/>
    <lineage>
        <taxon>Bacteria</taxon>
        <taxon>Pseudomonadati</taxon>
        <taxon>Pseudomonadota</taxon>
        <taxon>Gammaproteobacteria</taxon>
        <taxon>Pseudomonadales</taxon>
        <taxon>Pseudomonadaceae</taxon>
        <taxon>Pseudomonas</taxon>
    </lineage>
</organism>
<dbReference type="InterPro" id="IPR052411">
    <property type="entry name" value="c-mor_Regulatory_Protein"/>
</dbReference>
<dbReference type="InterPro" id="IPR009057">
    <property type="entry name" value="Homeodomain-like_sf"/>
</dbReference>
<accession>A0AAW6PDZ3</accession>
<dbReference type="PANTHER" id="PTHR37812">
    <property type="entry name" value="MU-LIKE PROPHAGE FLUMU PROTEIN C"/>
    <property type="match status" value="1"/>
</dbReference>
<dbReference type="Proteomes" id="UP001220662">
    <property type="component" value="Unassembled WGS sequence"/>
</dbReference>
<feature type="domain" description="Mor transcription activator" evidence="1">
    <location>
        <begin position="10"/>
        <end position="113"/>
    </location>
</feature>
<protein>
    <submittedName>
        <fullName evidence="2">Mor transcription activator family protein</fullName>
    </submittedName>
</protein>
<proteinExistence type="predicted"/>
<evidence type="ECO:0000259" key="1">
    <source>
        <dbReference type="Pfam" id="PF08765"/>
    </source>
</evidence>
<dbReference type="PANTHER" id="PTHR37812:SF1">
    <property type="entry name" value="MU-LIKE PROPHAGE FLUMU PROTEIN C"/>
    <property type="match status" value="1"/>
</dbReference>
<dbReference type="EMBL" id="JARJLR010000483">
    <property type="protein sequence ID" value="MDF3845775.1"/>
    <property type="molecule type" value="Genomic_DNA"/>
</dbReference>
<dbReference type="InterPro" id="IPR014875">
    <property type="entry name" value="Mor_transcription_activator"/>
</dbReference>
<dbReference type="Gene3D" id="1.10.10.60">
    <property type="entry name" value="Homeodomain-like"/>
    <property type="match status" value="1"/>
</dbReference>
<evidence type="ECO:0000313" key="2">
    <source>
        <dbReference type="EMBL" id="MDF3845775.1"/>
    </source>
</evidence>
<comment type="caution">
    <text evidence="2">The sequence shown here is derived from an EMBL/GenBank/DDBJ whole genome shotgun (WGS) entry which is preliminary data.</text>
</comment>
<name>A0AAW6PDZ3_9PSED</name>
<dbReference type="AlphaFoldDB" id="A0AAW6PDZ3"/>
<evidence type="ECO:0000313" key="3">
    <source>
        <dbReference type="Proteomes" id="UP001220662"/>
    </source>
</evidence>
<reference evidence="2" key="1">
    <citation type="submission" date="2023-03" db="EMBL/GenBank/DDBJ databases">
        <title>Draft assemblies of triclosan tolerant bacteria isolated from returned activated sludge.</title>
        <authorList>
            <person name="Van Hamelsveld S."/>
        </authorList>
    </citation>
    <scope>NUCLEOTIDE SEQUENCE</scope>
    <source>
        <strain evidence="2">GW210015_S63</strain>
    </source>
</reference>
<sequence length="122" mass="14507">MKIRSQQIRRRNTMLSELAELIAEEMKRLGIAGEKATDSAGRVVYQLHRRWAGIVLTFPTKDDLVQQRIKMYILERYDGTNADELVREFHVTERYIYNLVQEHRRSKIDKNQLKFDLEEPAD</sequence>
<dbReference type="Pfam" id="PF08765">
    <property type="entry name" value="Mor"/>
    <property type="match status" value="1"/>
</dbReference>